<keyword evidence="2" id="KW-1185">Reference proteome</keyword>
<evidence type="ECO:0000313" key="2">
    <source>
        <dbReference type="Proteomes" id="UP000292052"/>
    </source>
</evidence>
<evidence type="ECO:0000313" key="1">
    <source>
        <dbReference type="EMBL" id="RZC34213.1"/>
    </source>
</evidence>
<dbReference type="EMBL" id="QDEB01081989">
    <property type="protein sequence ID" value="RZC34213.1"/>
    <property type="molecule type" value="Genomic_DNA"/>
</dbReference>
<protein>
    <submittedName>
        <fullName evidence="1">Uncharacterized protein</fullName>
    </submittedName>
</protein>
<comment type="caution">
    <text evidence="1">The sequence shown here is derived from an EMBL/GenBank/DDBJ whole genome shotgun (WGS) entry which is preliminary data.</text>
</comment>
<dbReference type="AlphaFoldDB" id="A0A482VND5"/>
<reference evidence="1 2" key="1">
    <citation type="submission" date="2017-03" db="EMBL/GenBank/DDBJ databases">
        <title>Genome of the blue death feigning beetle - Asbolus verrucosus.</title>
        <authorList>
            <person name="Rider S.D."/>
        </authorList>
    </citation>
    <scope>NUCLEOTIDE SEQUENCE [LARGE SCALE GENOMIC DNA]</scope>
    <source>
        <strain evidence="1">Butters</strain>
        <tissue evidence="1">Head and leg muscle</tissue>
    </source>
</reference>
<name>A0A482VND5_ASBVE</name>
<proteinExistence type="predicted"/>
<dbReference type="OrthoDB" id="6729750at2759"/>
<organism evidence="1 2">
    <name type="scientific">Asbolus verrucosus</name>
    <name type="common">Desert ironclad beetle</name>
    <dbReference type="NCBI Taxonomy" id="1661398"/>
    <lineage>
        <taxon>Eukaryota</taxon>
        <taxon>Metazoa</taxon>
        <taxon>Ecdysozoa</taxon>
        <taxon>Arthropoda</taxon>
        <taxon>Hexapoda</taxon>
        <taxon>Insecta</taxon>
        <taxon>Pterygota</taxon>
        <taxon>Neoptera</taxon>
        <taxon>Endopterygota</taxon>
        <taxon>Coleoptera</taxon>
        <taxon>Polyphaga</taxon>
        <taxon>Cucujiformia</taxon>
        <taxon>Tenebrionidae</taxon>
        <taxon>Pimeliinae</taxon>
        <taxon>Asbolus</taxon>
    </lineage>
</organism>
<sequence>TSADVKICKSGIQCLPSDEFENENTTTSEWDNFMEELEISTFFPYAYNCSSNASQSVVLDSDFIWDLRFVTYNERLNKEEKTLNDCYCEHTDCKSAEFRECMASARRAMTEEITFTLWMPKIVSELMRLAQEC</sequence>
<dbReference type="Proteomes" id="UP000292052">
    <property type="component" value="Unassembled WGS sequence"/>
</dbReference>
<feature type="non-terminal residue" evidence="1">
    <location>
        <position position="1"/>
    </location>
</feature>
<accession>A0A482VND5</accession>
<gene>
    <name evidence="1" type="ORF">BDFB_011748</name>
</gene>